<organism evidence="3 4">
    <name type="scientific">Cristinia sonorae</name>
    <dbReference type="NCBI Taxonomy" id="1940300"/>
    <lineage>
        <taxon>Eukaryota</taxon>
        <taxon>Fungi</taxon>
        <taxon>Dikarya</taxon>
        <taxon>Basidiomycota</taxon>
        <taxon>Agaricomycotina</taxon>
        <taxon>Agaricomycetes</taxon>
        <taxon>Agaricomycetidae</taxon>
        <taxon>Agaricales</taxon>
        <taxon>Pleurotineae</taxon>
        <taxon>Stephanosporaceae</taxon>
        <taxon>Cristinia</taxon>
    </lineage>
</organism>
<feature type="compositionally biased region" description="Polar residues" evidence="2">
    <location>
        <begin position="13"/>
        <end position="24"/>
    </location>
</feature>
<name>A0A8K0UV94_9AGAR</name>
<evidence type="ECO:0000256" key="1">
    <source>
        <dbReference type="SAM" id="Coils"/>
    </source>
</evidence>
<dbReference type="EMBL" id="JAEVFJ010000006">
    <property type="protein sequence ID" value="KAH8104000.1"/>
    <property type="molecule type" value="Genomic_DNA"/>
</dbReference>
<protein>
    <submittedName>
        <fullName evidence="3">Uncharacterized protein</fullName>
    </submittedName>
</protein>
<evidence type="ECO:0000313" key="4">
    <source>
        <dbReference type="Proteomes" id="UP000813824"/>
    </source>
</evidence>
<sequence length="252" mass="28001">MCIDPPPPKHTLRSPQAVNPQPSLGLNDFNRPLLPSPISMARPQRKATFADFETPTRPGHQANAQAGPSRFVDAGGPSVNTWLLGAKASVVPAGGEDGMDVDQFGEPEGSIPPECMGCKDLKEERDKMQVERDEKAASLAKVTAEREEAKAAYEARLRKKKGMFTFLESEYTKTRAELDVELVQHKATRKRLEFSDRGCISLARSVKALKERRDELEGEVRVQREAKNIAQAKYDDLKTRLGFLHRLHPDAA</sequence>
<dbReference type="Proteomes" id="UP000813824">
    <property type="component" value="Unassembled WGS sequence"/>
</dbReference>
<accession>A0A8K0UV94</accession>
<evidence type="ECO:0000256" key="2">
    <source>
        <dbReference type="SAM" id="MobiDB-lite"/>
    </source>
</evidence>
<comment type="caution">
    <text evidence="3">The sequence shown here is derived from an EMBL/GenBank/DDBJ whole genome shotgun (WGS) entry which is preliminary data.</text>
</comment>
<reference evidence="3" key="1">
    <citation type="journal article" date="2021" name="New Phytol.">
        <title>Evolutionary innovations through gain and loss of genes in the ectomycorrhizal Boletales.</title>
        <authorList>
            <person name="Wu G."/>
            <person name="Miyauchi S."/>
            <person name="Morin E."/>
            <person name="Kuo A."/>
            <person name="Drula E."/>
            <person name="Varga T."/>
            <person name="Kohler A."/>
            <person name="Feng B."/>
            <person name="Cao Y."/>
            <person name="Lipzen A."/>
            <person name="Daum C."/>
            <person name="Hundley H."/>
            <person name="Pangilinan J."/>
            <person name="Johnson J."/>
            <person name="Barry K."/>
            <person name="LaButti K."/>
            <person name="Ng V."/>
            <person name="Ahrendt S."/>
            <person name="Min B."/>
            <person name="Choi I.G."/>
            <person name="Park H."/>
            <person name="Plett J.M."/>
            <person name="Magnuson J."/>
            <person name="Spatafora J.W."/>
            <person name="Nagy L.G."/>
            <person name="Henrissat B."/>
            <person name="Grigoriev I.V."/>
            <person name="Yang Z.L."/>
            <person name="Xu J."/>
            <person name="Martin F.M."/>
        </authorList>
    </citation>
    <scope>NUCLEOTIDE SEQUENCE</scope>
    <source>
        <strain evidence="3">KKN 215</strain>
    </source>
</reference>
<proteinExistence type="predicted"/>
<evidence type="ECO:0000313" key="3">
    <source>
        <dbReference type="EMBL" id="KAH8104000.1"/>
    </source>
</evidence>
<dbReference type="AlphaFoldDB" id="A0A8K0UV94"/>
<keyword evidence="1" id="KW-0175">Coiled coil</keyword>
<keyword evidence="4" id="KW-1185">Reference proteome</keyword>
<feature type="region of interest" description="Disordered" evidence="2">
    <location>
        <begin position="1"/>
        <end position="73"/>
    </location>
</feature>
<gene>
    <name evidence="3" type="ORF">BXZ70DRAFT_677619</name>
</gene>
<feature type="coiled-coil region" evidence="1">
    <location>
        <begin position="199"/>
        <end position="233"/>
    </location>
</feature>